<protein>
    <submittedName>
        <fullName evidence="2">Uncharacterized protein</fullName>
    </submittedName>
</protein>
<feature type="signal peptide" evidence="1">
    <location>
        <begin position="1"/>
        <end position="20"/>
    </location>
</feature>
<reference evidence="2" key="1">
    <citation type="submission" date="2022-07" db="EMBL/GenBank/DDBJ databases">
        <title>Draft genome sequence of Zalerion maritima ATCC 34329, a (micro)plastics degrading marine fungus.</title>
        <authorList>
            <person name="Paco A."/>
            <person name="Goncalves M.F.M."/>
            <person name="Rocha-Santos T.A.P."/>
            <person name="Alves A."/>
        </authorList>
    </citation>
    <scope>NUCLEOTIDE SEQUENCE</scope>
    <source>
        <strain evidence="2">ATCC 34329</strain>
    </source>
</reference>
<sequence>MVSLKNVFLVLASAASAATAAAIGRRDVQACSSGKSPNCFCPLGTTLQQSTARCRIRAAADDVIAIIGSYHNTSWFGRTPDYVNGTDNEIGGSRTLTGHTLEGDAQFTETLFEYSDNKKGGFTMAYEMENGPVSYIDPDTGETGYYAGYWDYLETKALGSKLTQFDWRIYACFTPAELAGMEFFHGWALANVNAILMEQGLSTGMAQAPFTIESFHT</sequence>
<dbReference type="Proteomes" id="UP001201980">
    <property type="component" value="Unassembled WGS sequence"/>
</dbReference>
<organism evidence="2 3">
    <name type="scientific">Zalerion maritima</name>
    <dbReference type="NCBI Taxonomy" id="339359"/>
    <lineage>
        <taxon>Eukaryota</taxon>
        <taxon>Fungi</taxon>
        <taxon>Dikarya</taxon>
        <taxon>Ascomycota</taxon>
        <taxon>Pezizomycotina</taxon>
        <taxon>Sordariomycetes</taxon>
        <taxon>Lulworthiomycetidae</taxon>
        <taxon>Lulworthiales</taxon>
        <taxon>Lulworthiaceae</taxon>
        <taxon>Zalerion</taxon>
    </lineage>
</organism>
<proteinExistence type="predicted"/>
<keyword evidence="3" id="KW-1185">Reference proteome</keyword>
<feature type="chain" id="PRO_5041897823" evidence="1">
    <location>
        <begin position="21"/>
        <end position="217"/>
    </location>
</feature>
<evidence type="ECO:0000313" key="2">
    <source>
        <dbReference type="EMBL" id="KAJ2904204.1"/>
    </source>
</evidence>
<dbReference type="AlphaFoldDB" id="A0AAD5RV87"/>
<gene>
    <name evidence="2" type="ORF">MKZ38_008534</name>
</gene>
<name>A0AAD5RV87_9PEZI</name>
<evidence type="ECO:0000313" key="3">
    <source>
        <dbReference type="Proteomes" id="UP001201980"/>
    </source>
</evidence>
<evidence type="ECO:0000256" key="1">
    <source>
        <dbReference type="SAM" id="SignalP"/>
    </source>
</evidence>
<accession>A0AAD5RV87</accession>
<keyword evidence="1" id="KW-0732">Signal</keyword>
<comment type="caution">
    <text evidence="2">The sequence shown here is derived from an EMBL/GenBank/DDBJ whole genome shotgun (WGS) entry which is preliminary data.</text>
</comment>
<dbReference type="EMBL" id="JAKWBI020000059">
    <property type="protein sequence ID" value="KAJ2904204.1"/>
    <property type="molecule type" value="Genomic_DNA"/>
</dbReference>